<evidence type="ECO:0000256" key="1">
    <source>
        <dbReference type="SAM" id="MobiDB-lite"/>
    </source>
</evidence>
<name>A0A4R8PMN8_9PEZI</name>
<dbReference type="EMBL" id="QAPF01014821">
    <property type="protein sequence ID" value="TDZ10332.1"/>
    <property type="molecule type" value="Genomic_DNA"/>
</dbReference>
<evidence type="ECO:0000313" key="2">
    <source>
        <dbReference type="EMBL" id="TDZ10332.1"/>
    </source>
</evidence>
<evidence type="ECO:0000313" key="3">
    <source>
        <dbReference type="Proteomes" id="UP000295604"/>
    </source>
</evidence>
<dbReference type="AlphaFoldDB" id="A0A4R8PMN8"/>
<protein>
    <submittedName>
        <fullName evidence="2">Uncharacterized protein</fullName>
    </submittedName>
</protein>
<gene>
    <name evidence="2" type="ORF">C8034_v012132</name>
</gene>
<comment type="caution">
    <text evidence="2">The sequence shown here is derived from an EMBL/GenBank/DDBJ whole genome shotgun (WGS) entry which is preliminary data.</text>
</comment>
<organism evidence="2 3">
    <name type="scientific">Colletotrichum sidae</name>
    <dbReference type="NCBI Taxonomy" id="1347389"/>
    <lineage>
        <taxon>Eukaryota</taxon>
        <taxon>Fungi</taxon>
        <taxon>Dikarya</taxon>
        <taxon>Ascomycota</taxon>
        <taxon>Pezizomycotina</taxon>
        <taxon>Sordariomycetes</taxon>
        <taxon>Hypocreomycetidae</taxon>
        <taxon>Glomerellales</taxon>
        <taxon>Glomerellaceae</taxon>
        <taxon>Colletotrichum</taxon>
        <taxon>Colletotrichum orbiculare species complex</taxon>
    </lineage>
</organism>
<proteinExistence type="predicted"/>
<dbReference type="Proteomes" id="UP000295604">
    <property type="component" value="Unassembled WGS sequence"/>
</dbReference>
<reference evidence="2 3" key="1">
    <citation type="submission" date="2018-11" db="EMBL/GenBank/DDBJ databases">
        <title>Genome sequence and assembly of Colletotrichum sidae.</title>
        <authorList>
            <person name="Gan P."/>
            <person name="Shirasu K."/>
        </authorList>
    </citation>
    <scope>NUCLEOTIDE SEQUENCE [LARGE SCALE GENOMIC DNA]</scope>
    <source>
        <strain evidence="2 3">CBS 518.97</strain>
    </source>
</reference>
<feature type="compositionally biased region" description="Polar residues" evidence="1">
    <location>
        <begin position="35"/>
        <end position="49"/>
    </location>
</feature>
<feature type="region of interest" description="Disordered" evidence="1">
    <location>
        <begin position="35"/>
        <end position="57"/>
    </location>
</feature>
<accession>A0A4R8PMN8</accession>
<sequence length="115" mass="12679">MAVSTFNIGYMLMELPRSNHPPLFRDTQLTHKTATCSSPEPVHVSTSQAGPLFGPSSLPETDSSGWNRLKMAVIDPRTWAFTVMLTANHSAHGFNNFFSIIVKGSAWAELGTWDK</sequence>
<keyword evidence="3" id="KW-1185">Reference proteome</keyword>